<keyword evidence="4 5" id="KW-0472">Membrane</keyword>
<dbReference type="AlphaFoldDB" id="A0A0D2ZZS9"/>
<dbReference type="GO" id="GO:0055085">
    <property type="term" value="P:transmembrane transport"/>
    <property type="evidence" value="ECO:0007669"/>
    <property type="project" value="InterPro"/>
</dbReference>
<dbReference type="Gramene" id="Bo14172s010.1">
    <property type="protein sequence ID" value="Bo14172s010.1"/>
    <property type="gene ID" value="Bo14172s010"/>
</dbReference>
<dbReference type="STRING" id="109376.A0A0D2ZZS9"/>
<feature type="domain" description="SLC26A/SulP transporter" evidence="6">
    <location>
        <begin position="1"/>
        <end position="85"/>
    </location>
</feature>
<dbReference type="eggNOG" id="KOG0236">
    <property type="taxonomic scope" value="Eukaryota"/>
</dbReference>
<feature type="transmembrane region" description="Helical" evidence="5">
    <location>
        <begin position="6"/>
        <end position="27"/>
    </location>
</feature>
<evidence type="ECO:0000256" key="5">
    <source>
        <dbReference type="SAM" id="Phobius"/>
    </source>
</evidence>
<sequence length="85" mass="8950">MGTSREVAIGPVAVVSLLLSSMLQELIDPETDPLGYTKLVLTTTFFAGIFQASFGIFRLGFLVDFLSHAAIVGFMGGAAIVIGLQ</sequence>
<comment type="subcellular location">
    <subcellularLocation>
        <location evidence="1">Membrane</location>
        <topology evidence="1">Multi-pass membrane protein</topology>
    </subcellularLocation>
</comment>
<evidence type="ECO:0000256" key="3">
    <source>
        <dbReference type="ARBA" id="ARBA00022989"/>
    </source>
</evidence>
<evidence type="ECO:0000256" key="4">
    <source>
        <dbReference type="ARBA" id="ARBA00023136"/>
    </source>
</evidence>
<evidence type="ECO:0000313" key="7">
    <source>
        <dbReference type="EnsemblPlants" id="Bo14172s010.1"/>
    </source>
</evidence>
<dbReference type="GO" id="GO:0016020">
    <property type="term" value="C:membrane"/>
    <property type="evidence" value="ECO:0007669"/>
    <property type="project" value="UniProtKB-SubCell"/>
</dbReference>
<evidence type="ECO:0000256" key="1">
    <source>
        <dbReference type="ARBA" id="ARBA00004141"/>
    </source>
</evidence>
<feature type="transmembrane region" description="Helical" evidence="5">
    <location>
        <begin position="39"/>
        <end position="59"/>
    </location>
</feature>
<dbReference type="PANTHER" id="PTHR11814">
    <property type="entry name" value="SULFATE TRANSPORTER"/>
    <property type="match status" value="1"/>
</dbReference>
<evidence type="ECO:0000259" key="6">
    <source>
        <dbReference type="Pfam" id="PF00916"/>
    </source>
</evidence>
<protein>
    <recommendedName>
        <fullName evidence="6">SLC26A/SulP transporter domain-containing protein</fullName>
    </recommendedName>
</protein>
<dbReference type="InterPro" id="IPR011547">
    <property type="entry name" value="SLC26A/SulP_dom"/>
</dbReference>
<accession>A0A0D2ZZS9</accession>
<evidence type="ECO:0000256" key="2">
    <source>
        <dbReference type="ARBA" id="ARBA00022692"/>
    </source>
</evidence>
<dbReference type="InterPro" id="IPR001902">
    <property type="entry name" value="SLC26A/SulP_fam"/>
</dbReference>
<organism evidence="7 8">
    <name type="scientific">Brassica oleracea var. oleracea</name>
    <dbReference type="NCBI Taxonomy" id="109376"/>
    <lineage>
        <taxon>Eukaryota</taxon>
        <taxon>Viridiplantae</taxon>
        <taxon>Streptophyta</taxon>
        <taxon>Embryophyta</taxon>
        <taxon>Tracheophyta</taxon>
        <taxon>Spermatophyta</taxon>
        <taxon>Magnoliopsida</taxon>
        <taxon>eudicotyledons</taxon>
        <taxon>Gunneridae</taxon>
        <taxon>Pentapetalae</taxon>
        <taxon>rosids</taxon>
        <taxon>malvids</taxon>
        <taxon>Brassicales</taxon>
        <taxon>Brassicaceae</taxon>
        <taxon>Brassiceae</taxon>
        <taxon>Brassica</taxon>
    </lineage>
</organism>
<proteinExistence type="predicted"/>
<name>A0A0D2ZZS9_BRAOL</name>
<reference evidence="7" key="1">
    <citation type="journal article" date="2014" name="Genome Biol.">
        <title>Transcriptome and methylome profiling reveals relics of genome dominance in the mesopolyploid Brassica oleracea.</title>
        <authorList>
            <person name="Parkin I.A."/>
            <person name="Koh C."/>
            <person name="Tang H."/>
            <person name="Robinson S.J."/>
            <person name="Kagale S."/>
            <person name="Clarke W.E."/>
            <person name="Town C.D."/>
            <person name="Nixon J."/>
            <person name="Krishnakumar V."/>
            <person name="Bidwell S.L."/>
            <person name="Denoeud F."/>
            <person name="Belcram H."/>
            <person name="Links M.G."/>
            <person name="Just J."/>
            <person name="Clarke C."/>
            <person name="Bender T."/>
            <person name="Huebert T."/>
            <person name="Mason A.S."/>
            <person name="Pires J.C."/>
            <person name="Barker G."/>
            <person name="Moore J."/>
            <person name="Walley P.G."/>
            <person name="Manoli S."/>
            <person name="Batley J."/>
            <person name="Edwards D."/>
            <person name="Nelson M.N."/>
            <person name="Wang X."/>
            <person name="Paterson A.H."/>
            <person name="King G."/>
            <person name="Bancroft I."/>
            <person name="Chalhoub B."/>
            <person name="Sharpe A.G."/>
        </authorList>
    </citation>
    <scope>NUCLEOTIDE SEQUENCE [LARGE SCALE GENOMIC DNA]</scope>
    <source>
        <strain evidence="7">cv. TO1000</strain>
    </source>
</reference>
<dbReference type="HOGENOM" id="CLU_2519151_0_0_1"/>
<reference evidence="7" key="2">
    <citation type="submission" date="2015-06" db="UniProtKB">
        <authorList>
            <consortium name="EnsemblPlants"/>
        </authorList>
    </citation>
    <scope>IDENTIFICATION</scope>
</reference>
<dbReference type="Pfam" id="PF00916">
    <property type="entry name" value="Sulfate_transp"/>
    <property type="match status" value="1"/>
</dbReference>
<keyword evidence="8" id="KW-1185">Reference proteome</keyword>
<keyword evidence="2 5" id="KW-0812">Transmembrane</keyword>
<dbReference type="Proteomes" id="UP000032141">
    <property type="component" value="Unassembled WGS sequence"/>
</dbReference>
<dbReference type="EnsemblPlants" id="Bo14172s010.1">
    <property type="protein sequence ID" value="Bo14172s010.1"/>
    <property type="gene ID" value="Bo14172s010"/>
</dbReference>
<evidence type="ECO:0000313" key="8">
    <source>
        <dbReference type="Proteomes" id="UP000032141"/>
    </source>
</evidence>
<keyword evidence="3 5" id="KW-1133">Transmembrane helix</keyword>
<feature type="transmembrane region" description="Helical" evidence="5">
    <location>
        <begin position="65"/>
        <end position="84"/>
    </location>
</feature>
<dbReference type="OMA" id="PADKDTH"/>